<proteinExistence type="predicted"/>
<name>A0A2N8HCX5_9BACT</name>
<dbReference type="EMBL" id="PJKA01000012">
    <property type="protein sequence ID" value="PNC17741.1"/>
    <property type="molecule type" value="Genomic_DNA"/>
</dbReference>
<organism evidence="3 4">
    <name type="scientific">Akkermansia muciniphila</name>
    <dbReference type="NCBI Taxonomy" id="239935"/>
    <lineage>
        <taxon>Bacteria</taxon>
        <taxon>Pseudomonadati</taxon>
        <taxon>Verrucomicrobiota</taxon>
        <taxon>Verrucomicrobiia</taxon>
        <taxon>Verrucomicrobiales</taxon>
        <taxon>Akkermansiaceae</taxon>
        <taxon>Akkermansia</taxon>
    </lineage>
</organism>
<dbReference type="InterPro" id="IPR036691">
    <property type="entry name" value="Endo/exonu/phosph_ase_sf"/>
</dbReference>
<feature type="compositionally biased region" description="Basic and acidic residues" evidence="1">
    <location>
        <begin position="326"/>
        <end position="337"/>
    </location>
</feature>
<comment type="caution">
    <text evidence="3">The sequence shown here is derived from an EMBL/GenBank/DDBJ whole genome shotgun (WGS) entry which is preliminary data.</text>
</comment>
<dbReference type="PANTHER" id="PTHR14859:SF15">
    <property type="entry name" value="ENDONUCLEASE_EXONUCLEASE_PHOSPHATASE DOMAIN-CONTAINING PROTEIN"/>
    <property type="match status" value="1"/>
</dbReference>
<evidence type="ECO:0000313" key="3">
    <source>
        <dbReference type="EMBL" id="PNC17741.1"/>
    </source>
</evidence>
<dbReference type="GO" id="GO:0003824">
    <property type="term" value="F:catalytic activity"/>
    <property type="evidence" value="ECO:0007669"/>
    <property type="project" value="InterPro"/>
</dbReference>
<dbReference type="SUPFAM" id="SSF56219">
    <property type="entry name" value="DNase I-like"/>
    <property type="match status" value="1"/>
</dbReference>
<dbReference type="PANTHER" id="PTHR14859">
    <property type="entry name" value="CALCOFLUOR WHITE HYPERSENSITIVE PROTEIN PRECURSOR"/>
    <property type="match status" value="1"/>
</dbReference>
<dbReference type="GO" id="GO:0006506">
    <property type="term" value="P:GPI anchor biosynthetic process"/>
    <property type="evidence" value="ECO:0007669"/>
    <property type="project" value="TreeGrafter"/>
</dbReference>
<evidence type="ECO:0000256" key="1">
    <source>
        <dbReference type="SAM" id="MobiDB-lite"/>
    </source>
</evidence>
<evidence type="ECO:0000313" key="4">
    <source>
        <dbReference type="Proteomes" id="UP000236000"/>
    </source>
</evidence>
<dbReference type="InterPro" id="IPR005135">
    <property type="entry name" value="Endo/exonuclease/phosphatase"/>
</dbReference>
<dbReference type="Proteomes" id="UP000236000">
    <property type="component" value="Unassembled WGS sequence"/>
</dbReference>
<dbReference type="AlphaFoldDB" id="A0A2N8HCX5"/>
<dbReference type="Gene3D" id="3.60.10.10">
    <property type="entry name" value="Endonuclease/exonuclease/phosphatase"/>
    <property type="match status" value="1"/>
</dbReference>
<feature type="region of interest" description="Disordered" evidence="1">
    <location>
        <begin position="312"/>
        <end position="337"/>
    </location>
</feature>
<dbReference type="GO" id="GO:0016020">
    <property type="term" value="C:membrane"/>
    <property type="evidence" value="ECO:0007669"/>
    <property type="project" value="GOC"/>
</dbReference>
<dbReference type="InterPro" id="IPR051916">
    <property type="entry name" value="GPI-anchor_lipid_remodeler"/>
</dbReference>
<protein>
    <recommendedName>
        <fullName evidence="2">Endonuclease/exonuclease/phosphatase domain-containing protein</fullName>
    </recommendedName>
</protein>
<reference evidence="3 4" key="1">
    <citation type="journal article" date="2017" name="BMC Genomics">
        <title>Genome sequencing of 39 Akkermansia muciniphila isolates reveals its population structure, genomic and functional diverisity, and global distribution in mammalian gut microbiotas.</title>
        <authorList>
            <person name="Guo X."/>
            <person name="Li S."/>
            <person name="Zhang J."/>
            <person name="Wu F."/>
            <person name="Li X."/>
            <person name="Wu D."/>
            <person name="Zhang M."/>
            <person name="Ou Z."/>
            <person name="Jie Z."/>
            <person name="Yan Q."/>
            <person name="Li P."/>
            <person name="Yi J."/>
            <person name="Peng Y."/>
        </authorList>
    </citation>
    <scope>NUCLEOTIDE SEQUENCE [LARGE SCALE GENOMIC DNA]</scope>
    <source>
        <strain evidence="3 4">GP24</strain>
    </source>
</reference>
<dbReference type="RefSeq" id="WP_102714433.1">
    <property type="nucleotide sequence ID" value="NZ_PJKA01000012.1"/>
</dbReference>
<accession>A0A2N8HCX5</accession>
<evidence type="ECO:0000259" key="2">
    <source>
        <dbReference type="Pfam" id="PF03372"/>
    </source>
</evidence>
<feature type="domain" description="Endonuclease/exonuclease/phosphatase" evidence="2">
    <location>
        <begin position="97"/>
        <end position="329"/>
    </location>
</feature>
<sequence>MIRKTSKRRGSSVIAALIVLCAVLGYGLTEWKPLLDMPEAVPAQTGEARQSSVPEKVEIPDKGEPVRMLTMNAGNYFVPEDPRRSNFQVKYKPVEAREALAELVRQSGAEIVGLSEMGGEAAVRDLQMRLKRKGVQLPHKALVMRNGEDRGLALLSKYPIVDNRSVTDMPVPGESKRKKTMLRGILDATVKTPDGRLFRLMGIHLKSRLSRDGSAEDTRRREAYALRDYLNKVIASQDGMPLLLYGDFNDGPADSAVQVIQGPAKTEYRLNRLKPRDSRGETWTIYYEDGDTYHSFDHLFINNTLKKRLGRKPPMGILDSPPSRQASDHRGVWVELR</sequence>
<dbReference type="Pfam" id="PF03372">
    <property type="entry name" value="Exo_endo_phos"/>
    <property type="match status" value="1"/>
</dbReference>
<gene>
    <name evidence="3" type="ORF">CXU22_08340</name>
</gene>
<dbReference type="OrthoDB" id="9813425at2"/>